<evidence type="ECO:0000256" key="3">
    <source>
        <dbReference type="ARBA" id="ARBA00021315"/>
    </source>
</evidence>
<evidence type="ECO:0000256" key="2">
    <source>
        <dbReference type="ARBA" id="ARBA00009441"/>
    </source>
</evidence>
<evidence type="ECO:0000313" key="12">
    <source>
        <dbReference type="EMBL" id="RRJ83337.1"/>
    </source>
</evidence>
<feature type="domain" description="RecF/RecN/SMC N-terminal" evidence="11">
    <location>
        <begin position="2"/>
        <end position="511"/>
    </location>
</feature>
<protein>
    <recommendedName>
        <fullName evidence="3 9">DNA repair protein RecN</fullName>
    </recommendedName>
    <alternativeName>
        <fullName evidence="8 9">Recombination protein N</fullName>
    </alternativeName>
</protein>
<name>A0A3P3VLX6_9GAMM</name>
<dbReference type="Proteomes" id="UP000280792">
    <property type="component" value="Unassembled WGS sequence"/>
</dbReference>
<dbReference type="AlphaFoldDB" id="A0A3P3VLX6"/>
<dbReference type="PANTHER" id="PTHR11059">
    <property type="entry name" value="DNA REPAIR PROTEIN RECN"/>
    <property type="match status" value="1"/>
</dbReference>
<keyword evidence="13" id="KW-1185">Reference proteome</keyword>
<evidence type="ECO:0000256" key="1">
    <source>
        <dbReference type="ARBA" id="ARBA00003618"/>
    </source>
</evidence>
<dbReference type="CDD" id="cd03241">
    <property type="entry name" value="ABC_RecN"/>
    <property type="match status" value="2"/>
</dbReference>
<dbReference type="FunFam" id="3.40.50.300:FF:000319">
    <property type="entry name" value="DNA repair protein RecN"/>
    <property type="match status" value="1"/>
</dbReference>
<keyword evidence="10" id="KW-0175">Coiled coil</keyword>
<dbReference type="PIRSF" id="PIRSF003128">
    <property type="entry name" value="RecN"/>
    <property type="match status" value="1"/>
</dbReference>
<dbReference type="GO" id="GO:0005524">
    <property type="term" value="F:ATP binding"/>
    <property type="evidence" value="ECO:0007669"/>
    <property type="project" value="UniProtKB-KW"/>
</dbReference>
<evidence type="ECO:0000256" key="7">
    <source>
        <dbReference type="ARBA" id="ARBA00023204"/>
    </source>
</evidence>
<dbReference type="NCBIfam" id="NF008121">
    <property type="entry name" value="PRK10869.1"/>
    <property type="match status" value="1"/>
</dbReference>
<dbReference type="FunFam" id="3.40.50.300:FF:000356">
    <property type="entry name" value="DNA repair protein RecN"/>
    <property type="match status" value="1"/>
</dbReference>
<dbReference type="InterPro" id="IPR003395">
    <property type="entry name" value="RecF/RecN/SMC_N"/>
</dbReference>
<reference evidence="12 13" key="1">
    <citation type="submission" date="2018-08" db="EMBL/GenBank/DDBJ databases">
        <authorList>
            <person name="Khan S.A."/>
        </authorList>
    </citation>
    <scope>NUCLEOTIDE SEQUENCE [LARGE SCALE GENOMIC DNA]</scope>
    <source>
        <strain evidence="12 13">GTF-13</strain>
    </source>
</reference>
<evidence type="ECO:0000256" key="9">
    <source>
        <dbReference type="PIRNR" id="PIRNR003128"/>
    </source>
</evidence>
<organism evidence="12 13">
    <name type="scientific">Aestuariirhabdus litorea</name>
    <dbReference type="NCBI Taxonomy" id="2528527"/>
    <lineage>
        <taxon>Bacteria</taxon>
        <taxon>Pseudomonadati</taxon>
        <taxon>Pseudomonadota</taxon>
        <taxon>Gammaproteobacteria</taxon>
        <taxon>Oceanospirillales</taxon>
        <taxon>Aestuariirhabdaceae</taxon>
        <taxon>Aestuariirhabdus</taxon>
    </lineage>
</organism>
<dbReference type="SUPFAM" id="SSF52540">
    <property type="entry name" value="P-loop containing nucleoside triphosphate hydrolases"/>
    <property type="match status" value="2"/>
</dbReference>
<dbReference type="GO" id="GO:0006281">
    <property type="term" value="P:DNA repair"/>
    <property type="evidence" value="ECO:0007669"/>
    <property type="project" value="UniProtKB-KW"/>
</dbReference>
<dbReference type="RefSeq" id="WP_125017934.1">
    <property type="nucleotide sequence ID" value="NZ_QWEZ01000002.1"/>
</dbReference>
<feature type="coiled-coil region" evidence="10">
    <location>
        <begin position="326"/>
        <end position="363"/>
    </location>
</feature>
<dbReference type="NCBIfam" id="TIGR00634">
    <property type="entry name" value="recN"/>
    <property type="match status" value="1"/>
</dbReference>
<dbReference type="EMBL" id="QWEZ01000002">
    <property type="protein sequence ID" value="RRJ83337.1"/>
    <property type="molecule type" value="Genomic_DNA"/>
</dbReference>
<evidence type="ECO:0000256" key="10">
    <source>
        <dbReference type="SAM" id="Coils"/>
    </source>
</evidence>
<keyword evidence="7 9" id="KW-0234">DNA repair</keyword>
<dbReference type="InterPro" id="IPR027417">
    <property type="entry name" value="P-loop_NTPase"/>
</dbReference>
<dbReference type="PANTHER" id="PTHR11059:SF0">
    <property type="entry name" value="DNA REPAIR PROTEIN RECN"/>
    <property type="match status" value="1"/>
</dbReference>
<evidence type="ECO:0000259" key="11">
    <source>
        <dbReference type="Pfam" id="PF02463"/>
    </source>
</evidence>
<dbReference type="GO" id="GO:0043590">
    <property type="term" value="C:bacterial nucleoid"/>
    <property type="evidence" value="ECO:0007669"/>
    <property type="project" value="TreeGrafter"/>
</dbReference>
<keyword evidence="4" id="KW-0547">Nucleotide-binding</keyword>
<keyword evidence="6" id="KW-0067">ATP-binding</keyword>
<comment type="function">
    <text evidence="1 9">May be involved in recombinational repair of damaged DNA.</text>
</comment>
<evidence type="ECO:0000313" key="13">
    <source>
        <dbReference type="Proteomes" id="UP000280792"/>
    </source>
</evidence>
<dbReference type="InterPro" id="IPR004604">
    <property type="entry name" value="DNA_recomb/repair_RecN"/>
</dbReference>
<evidence type="ECO:0000256" key="5">
    <source>
        <dbReference type="ARBA" id="ARBA00022763"/>
    </source>
</evidence>
<gene>
    <name evidence="12" type="primary">recN</name>
    <name evidence="12" type="ORF">D0544_16075</name>
</gene>
<reference evidence="12 13" key="2">
    <citation type="submission" date="2018-12" db="EMBL/GenBank/DDBJ databases">
        <title>Simiduia agarivorans gen. nov., sp. nov., a marine, agarolytic bacterium isolated from shallow coastal water from Keelung, Taiwan.</title>
        <authorList>
            <person name="Shieh W.Y."/>
        </authorList>
    </citation>
    <scope>NUCLEOTIDE SEQUENCE [LARGE SCALE GENOMIC DNA]</scope>
    <source>
        <strain evidence="12 13">GTF-13</strain>
    </source>
</reference>
<comment type="caution">
    <text evidence="12">The sequence shown here is derived from an EMBL/GenBank/DDBJ whole genome shotgun (WGS) entry which is preliminary data.</text>
</comment>
<sequence>MLTHLSIRNFAIVDQLDLDLEHGMTVVSGETGAGKSIMLDALGLALGDRADSASVGQTGERAEILASFDLSHCPQALQWLGERDLAQEQECILRRVITREGRSRGYINGTASPLADLRELGEMLIDIHNQHEHQSLLKRETHQRLLDRWADCDELSAQLRQIWQQWQRQRQQYERLSNASEEESARAQLLSYQLNELNLLDPQPGEYEELESEYRQQSNAGQCVQSCQHVVQLCAESDSGNALQQLNSSLQLLQEIAANHPQLQEGVDLLTSARIQIEEACGTLNHYLDHFEADPERLFELEERINSFNSIARKHRTTPLELISLSEQISEELAQLQCSDEQLEQLEREVQALHQHYQTQAQKLRQAREKAAPKLARAVSEQIRQLGMPQGSFSVQLTPLEEGNASGLESVEFMVTTNPGQPARPLRQVASGGELSRISLAIQVINAQTSTIPTLVFDEVDVGIGGGIAEVVGLRLRQLGEAGGQVICVTHQPQVASQGHQHLQVQKQAQRNHTHTRIEALQGEGRVEEVARMLGGVKMTDQTLAHAREMLERAGS</sequence>
<dbReference type="Pfam" id="PF02463">
    <property type="entry name" value="SMC_N"/>
    <property type="match status" value="1"/>
</dbReference>
<keyword evidence="5 9" id="KW-0227">DNA damage</keyword>
<dbReference type="Gene3D" id="3.40.50.300">
    <property type="entry name" value="P-loop containing nucleotide triphosphate hydrolases"/>
    <property type="match status" value="2"/>
</dbReference>
<dbReference type="GO" id="GO:0006310">
    <property type="term" value="P:DNA recombination"/>
    <property type="evidence" value="ECO:0007669"/>
    <property type="project" value="InterPro"/>
</dbReference>
<accession>A0A3P3VLX6</accession>
<proteinExistence type="inferred from homology"/>
<evidence type="ECO:0000256" key="6">
    <source>
        <dbReference type="ARBA" id="ARBA00022840"/>
    </source>
</evidence>
<evidence type="ECO:0000256" key="4">
    <source>
        <dbReference type="ARBA" id="ARBA00022741"/>
    </source>
</evidence>
<comment type="similarity">
    <text evidence="2 9">Belongs to the RecN family.</text>
</comment>
<evidence type="ECO:0000256" key="8">
    <source>
        <dbReference type="ARBA" id="ARBA00033408"/>
    </source>
</evidence>
<dbReference type="GO" id="GO:0009432">
    <property type="term" value="P:SOS response"/>
    <property type="evidence" value="ECO:0007669"/>
    <property type="project" value="UniProtKB-ARBA"/>
</dbReference>